<keyword evidence="2" id="KW-0812">Transmembrane</keyword>
<dbReference type="PANTHER" id="PTHR12307:SF2">
    <property type="entry name" value="PROTEIN PHOSPHATASE 1 REGULATORY SUBUNIT 3A"/>
    <property type="match status" value="1"/>
</dbReference>
<protein>
    <submittedName>
        <fullName evidence="4">Protein phosphatase 1 regulatory subunit 3a</fullName>
    </submittedName>
</protein>
<dbReference type="GO" id="GO:0008157">
    <property type="term" value="F:protein phosphatase 1 binding"/>
    <property type="evidence" value="ECO:0007669"/>
    <property type="project" value="TreeGrafter"/>
</dbReference>
<gene>
    <name evidence="4" type="ORF">llap_454</name>
</gene>
<dbReference type="GO" id="GO:0005979">
    <property type="term" value="P:regulation of glycogen biosynthetic process"/>
    <property type="evidence" value="ECO:0007669"/>
    <property type="project" value="TreeGrafter"/>
</dbReference>
<feature type="region of interest" description="Disordered" evidence="1">
    <location>
        <begin position="75"/>
        <end position="112"/>
    </location>
</feature>
<dbReference type="GO" id="GO:0000164">
    <property type="term" value="C:protein phosphatase type 1 complex"/>
    <property type="evidence" value="ECO:0007669"/>
    <property type="project" value="TreeGrafter"/>
</dbReference>
<keyword evidence="2" id="KW-1133">Transmembrane helix</keyword>
<dbReference type="AlphaFoldDB" id="A0A2I0UTC0"/>
<feature type="transmembrane region" description="Helical" evidence="2">
    <location>
        <begin position="1196"/>
        <end position="1229"/>
    </location>
</feature>
<dbReference type="InterPro" id="IPR005036">
    <property type="entry name" value="CBM21_dom"/>
</dbReference>
<feature type="region of interest" description="Disordered" evidence="1">
    <location>
        <begin position="866"/>
        <end position="888"/>
    </location>
</feature>
<evidence type="ECO:0000259" key="3">
    <source>
        <dbReference type="PROSITE" id="PS51159"/>
    </source>
</evidence>
<reference evidence="5" key="2">
    <citation type="submission" date="2017-12" db="EMBL/GenBank/DDBJ databases">
        <title>Genome sequence of the Bar-tailed Godwit (Limosa lapponica baueri).</title>
        <authorList>
            <person name="Lima N.C.B."/>
            <person name="Parody-Merino A.M."/>
            <person name="Battley P.F."/>
            <person name="Fidler A.E."/>
            <person name="Prosdocimi F."/>
        </authorList>
    </citation>
    <scope>NUCLEOTIDE SEQUENCE [LARGE SCALE GENOMIC DNA]</scope>
</reference>
<dbReference type="CDD" id="cd22255">
    <property type="entry name" value="PBD_PPP1R3A"/>
    <property type="match status" value="1"/>
</dbReference>
<accession>A0A2I0UTC0</accession>
<feature type="compositionally biased region" description="Basic and acidic residues" evidence="1">
    <location>
        <begin position="739"/>
        <end position="776"/>
    </location>
</feature>
<evidence type="ECO:0000313" key="4">
    <source>
        <dbReference type="EMBL" id="PKU49269.1"/>
    </source>
</evidence>
<dbReference type="Pfam" id="PF03370">
    <property type="entry name" value="CBM_21"/>
    <property type="match status" value="1"/>
</dbReference>
<sequence>MNNPFTPMFLYSQDRNKGFELNEWRDSCTQSVSQISAATSCTVVFQFISESPMESFEGPGRVSRANLLEVPTVNDFSSEDEDVKPDVKHRFSPLPRRRNSASSEEEEAETPTTIARKVSFADAFGFDLVSIKEFDTWEVPNTGQSDDTEDEVFPQEEYFFSQLFTLPTSQEEVLQKVREQKVLLESIVFLPGITCMNGIIRVLNISFEKLVYVRMTLNNWLSYYDILAEFMPNSCGSETDQFCFKISLVPPYQKDGAKVEFCIRYETSVGTFWANNDDKNYTLICHKKETVPKVDNKPHKEVADRHLKGCLKTTQSSLALEIGIPIVSKEEILAMSDDDTWNNSRTSDTNIPEIVYSQAEDKETVPANENIKDKNAEYNQGVHEDDEKELELLLNQHFTGARGTSSRDERNLHTREPVNFPSKTERLEKQLTCTERSSDLLRHPVPISSSSENTSQEIGGELKDKVKYSLRDFNSEPAGKEVAAGSVNSGEWSLERTGTSESFLSAKYFPGTKQNEAINITATVSSRQGEPHSDISKGETDSALGSKMMERLFISEDAADTSKGACETRPETISPEHDESMQLNACIAGTLDGNANPAREHQAPQMSHQTLDSLLSDADKNEGKIKMIESKVRVHLRGDLYADTFAHADVSIDSAKSQYTQKKGVGEVSGKNYNTDAGKEKKVIEVADLALIGEEEAPKPFKSHRKQAAKALNTTALSAEDNKQAPRPAPADPPASSPGDERRAEGTWEHREFTRLKDRGKSDNANKGRLVGKEGEANPAEQRWQETGSEVRWGARGKAGPGSAASSEELFTCQEAENCEKPAVCEQGVTEEAAAGTAYIIKTTSESAPEKMSASEKAVIAKLPQETALSDRPTEEKETAFDTHEGRNDGSHYALCQLNTVGVLYDTEFEKESVLDIYNAHVHETLQGETMSVCNSREKRAKAEPDIGNILPVGEAVKASATGKKEDLLQGLYSEVSRCPPSPQKHLYSEEAEELCREESHVGVLSYLCAKAETKMPPSGTNAVPSYHYKSSSVASSEGSTVAGDMEHLYRHFEFKVLDKVAAESGHDLSLQNEMTHINKNVSPEAEKKEVSSTSDIVISQEGRGRNTGQCFHQAQFKQEKSSRPEVLISKPSEEVGGTGFQSDHLITERKTLNWLDDSQKESQYISDSADISNQKSEALKLPSESPGLKHIACKIFYFFFFLLFAATLYHYDLMVCLALYLFSLYWLYCEGGRSKASVKKE</sequence>
<dbReference type="InterPro" id="IPR038175">
    <property type="entry name" value="CBM21_dom_sf"/>
</dbReference>
<evidence type="ECO:0000313" key="5">
    <source>
        <dbReference type="Proteomes" id="UP000233556"/>
    </source>
</evidence>
<proteinExistence type="predicted"/>
<dbReference type="Proteomes" id="UP000233556">
    <property type="component" value="Unassembled WGS sequence"/>
</dbReference>
<keyword evidence="2" id="KW-0472">Membrane</keyword>
<name>A0A2I0UTC0_LIMLA</name>
<dbReference type="PROSITE" id="PS51159">
    <property type="entry name" value="CBM21"/>
    <property type="match status" value="1"/>
</dbReference>
<dbReference type="EMBL" id="KZ505640">
    <property type="protein sequence ID" value="PKU49269.1"/>
    <property type="molecule type" value="Genomic_DNA"/>
</dbReference>
<reference evidence="5" key="1">
    <citation type="submission" date="2017-11" db="EMBL/GenBank/DDBJ databases">
        <authorList>
            <person name="Lima N.C."/>
            <person name="Parody-Merino A.M."/>
            <person name="Battley P.F."/>
            <person name="Fidler A.E."/>
            <person name="Prosdocimi F."/>
        </authorList>
    </citation>
    <scope>NUCLEOTIDE SEQUENCE [LARGE SCALE GENOMIC DNA]</scope>
</reference>
<feature type="domain" description="CBM21" evidence="3">
    <location>
        <begin position="176"/>
        <end position="284"/>
    </location>
</feature>
<feature type="compositionally biased region" description="Pro residues" evidence="1">
    <location>
        <begin position="727"/>
        <end position="736"/>
    </location>
</feature>
<evidence type="ECO:0000256" key="1">
    <source>
        <dbReference type="SAM" id="MobiDB-lite"/>
    </source>
</evidence>
<organism evidence="4 5">
    <name type="scientific">Limosa lapponica baueri</name>
    <dbReference type="NCBI Taxonomy" id="1758121"/>
    <lineage>
        <taxon>Eukaryota</taxon>
        <taxon>Metazoa</taxon>
        <taxon>Chordata</taxon>
        <taxon>Craniata</taxon>
        <taxon>Vertebrata</taxon>
        <taxon>Euteleostomi</taxon>
        <taxon>Archelosauria</taxon>
        <taxon>Archosauria</taxon>
        <taxon>Dinosauria</taxon>
        <taxon>Saurischia</taxon>
        <taxon>Theropoda</taxon>
        <taxon>Coelurosauria</taxon>
        <taxon>Aves</taxon>
        <taxon>Neognathae</taxon>
        <taxon>Neoaves</taxon>
        <taxon>Charadriiformes</taxon>
        <taxon>Scolopacidae</taxon>
        <taxon>Limosa</taxon>
    </lineage>
</organism>
<feature type="compositionally biased region" description="Basic and acidic residues" evidence="1">
    <location>
        <begin position="872"/>
        <end position="888"/>
    </location>
</feature>
<feature type="region of interest" description="Disordered" evidence="1">
    <location>
        <begin position="718"/>
        <end position="804"/>
    </location>
</feature>
<dbReference type="PANTHER" id="PTHR12307">
    <property type="entry name" value="PROTEIN PHOSPHATASE 1 REGULATORY SUBUNIT"/>
    <property type="match status" value="1"/>
</dbReference>
<dbReference type="Gene3D" id="2.60.40.2440">
    <property type="entry name" value="Carbohydrate binding type-21 domain"/>
    <property type="match status" value="1"/>
</dbReference>
<keyword evidence="5" id="KW-1185">Reference proteome</keyword>
<dbReference type="GO" id="GO:2001069">
    <property type="term" value="F:glycogen binding"/>
    <property type="evidence" value="ECO:0007669"/>
    <property type="project" value="TreeGrafter"/>
</dbReference>
<evidence type="ECO:0000256" key="2">
    <source>
        <dbReference type="SAM" id="Phobius"/>
    </source>
</evidence>
<dbReference type="OrthoDB" id="1881at2759"/>
<dbReference type="InterPro" id="IPR050782">
    <property type="entry name" value="PP1_regulatory_subunit_3"/>
</dbReference>